<dbReference type="Proteomes" id="UP000248987">
    <property type="component" value="Unassembled WGS sequence"/>
</dbReference>
<keyword evidence="1" id="KW-0802">TPR repeat</keyword>
<sequence length="317" mass="36214">MNKQEFTHLLTHPEELNTVHTANMGDIVARYPYFQPARALHLKGLRTKESFKYNQELRITAAYTTDRSILFDFITSDAFNQNEISNLIKQNTELLKGIEIKDANDISVGKSVTIDDVLKQQIEDSAGVLDPNLFEEKPVSTTNPSEESHINPVINVDVKNIQSSPEEQLNIGKPLDFDKNETHSFTQWLKITSFKPIERETEEANNDMETQPEASLQEPKLESALERKFDLIDKFITSNPKIAPVKDVKPTINLAQTQLVQNDSLMTETLARIYLEQKNYDKAIQSYRILILKYPEKSGFFADQIKAVKQLQANNTK</sequence>
<dbReference type="PROSITE" id="PS50005">
    <property type="entry name" value="TPR"/>
    <property type="match status" value="1"/>
</dbReference>
<name>A0A1A7QSM3_9FLAO</name>
<reference evidence="2 3" key="1">
    <citation type="submission" date="2018-06" db="EMBL/GenBank/DDBJ databases">
        <title>Genomic Encyclopedia of Archaeal and Bacterial Type Strains, Phase II (KMG-II): from individual species to whole genera.</title>
        <authorList>
            <person name="Goeker M."/>
        </authorList>
    </citation>
    <scope>NUCLEOTIDE SEQUENCE [LARGE SCALE GENOMIC DNA]</scope>
    <source>
        <strain evidence="2 3">DSM 12408</strain>
    </source>
</reference>
<dbReference type="RefSeq" id="WP_066437641.1">
    <property type="nucleotide sequence ID" value="NZ_LZRN01000046.1"/>
</dbReference>
<accession>A0A1A7QSM3</accession>
<keyword evidence="3" id="KW-1185">Reference proteome</keyword>
<comment type="caution">
    <text evidence="2">The sequence shown here is derived from an EMBL/GenBank/DDBJ whole genome shotgun (WGS) entry which is preliminary data.</text>
</comment>
<dbReference type="EMBL" id="QLLQ01000017">
    <property type="protein sequence ID" value="RAJ19889.1"/>
    <property type="molecule type" value="Genomic_DNA"/>
</dbReference>
<gene>
    <name evidence="2" type="ORF">LX77_03272</name>
</gene>
<organism evidence="2 3">
    <name type="scientific">Gelidibacter algens</name>
    <dbReference type="NCBI Taxonomy" id="49280"/>
    <lineage>
        <taxon>Bacteria</taxon>
        <taxon>Pseudomonadati</taxon>
        <taxon>Bacteroidota</taxon>
        <taxon>Flavobacteriia</taxon>
        <taxon>Flavobacteriales</taxon>
        <taxon>Flavobacteriaceae</taxon>
        <taxon>Gelidibacter</taxon>
    </lineage>
</organism>
<dbReference type="AlphaFoldDB" id="A0A1A7QSM3"/>
<evidence type="ECO:0000313" key="2">
    <source>
        <dbReference type="EMBL" id="RAJ19889.1"/>
    </source>
</evidence>
<dbReference type="Gene3D" id="1.25.40.10">
    <property type="entry name" value="Tetratricopeptide repeat domain"/>
    <property type="match status" value="1"/>
</dbReference>
<dbReference type="InterPro" id="IPR019734">
    <property type="entry name" value="TPR_rpt"/>
</dbReference>
<evidence type="ECO:0000313" key="3">
    <source>
        <dbReference type="Proteomes" id="UP000248987"/>
    </source>
</evidence>
<dbReference type="OrthoDB" id="594666at2"/>
<feature type="repeat" description="TPR" evidence="1">
    <location>
        <begin position="264"/>
        <end position="297"/>
    </location>
</feature>
<proteinExistence type="predicted"/>
<evidence type="ECO:0008006" key="4">
    <source>
        <dbReference type="Google" id="ProtNLM"/>
    </source>
</evidence>
<evidence type="ECO:0000256" key="1">
    <source>
        <dbReference type="PROSITE-ProRule" id="PRU00339"/>
    </source>
</evidence>
<protein>
    <recommendedName>
        <fullName evidence="4">Tetratricopeptide repeat protein</fullName>
    </recommendedName>
</protein>
<dbReference type="STRING" id="49280.A9996_16405"/>
<dbReference type="InterPro" id="IPR011990">
    <property type="entry name" value="TPR-like_helical_dom_sf"/>
</dbReference>